<evidence type="ECO:0000313" key="1">
    <source>
        <dbReference type="EMBL" id="MCI31003.1"/>
    </source>
</evidence>
<dbReference type="Proteomes" id="UP000265520">
    <property type="component" value="Unassembled WGS sequence"/>
</dbReference>
<sequence>SRPDITFVVGVCARYQAEPNMSHLTQDIVMLIGQEVQMIEKSLLELISFWLLSIIVDETDVEGVQC</sequence>
<organism evidence="1 2">
    <name type="scientific">Trifolium medium</name>
    <dbReference type="NCBI Taxonomy" id="97028"/>
    <lineage>
        <taxon>Eukaryota</taxon>
        <taxon>Viridiplantae</taxon>
        <taxon>Streptophyta</taxon>
        <taxon>Embryophyta</taxon>
        <taxon>Tracheophyta</taxon>
        <taxon>Spermatophyta</taxon>
        <taxon>Magnoliopsida</taxon>
        <taxon>eudicotyledons</taxon>
        <taxon>Gunneridae</taxon>
        <taxon>Pentapetalae</taxon>
        <taxon>rosids</taxon>
        <taxon>fabids</taxon>
        <taxon>Fabales</taxon>
        <taxon>Fabaceae</taxon>
        <taxon>Papilionoideae</taxon>
        <taxon>50 kb inversion clade</taxon>
        <taxon>NPAAA clade</taxon>
        <taxon>Hologalegina</taxon>
        <taxon>IRL clade</taxon>
        <taxon>Trifolieae</taxon>
        <taxon>Trifolium</taxon>
    </lineage>
</organism>
<accession>A0A392R371</accession>
<reference evidence="1 2" key="1">
    <citation type="journal article" date="2018" name="Front. Plant Sci.">
        <title>Red Clover (Trifolium pratense) and Zigzag Clover (T. medium) - A Picture of Genomic Similarities and Differences.</title>
        <authorList>
            <person name="Dluhosova J."/>
            <person name="Istvanek J."/>
            <person name="Nedelnik J."/>
            <person name="Repkova J."/>
        </authorList>
    </citation>
    <scope>NUCLEOTIDE SEQUENCE [LARGE SCALE GENOMIC DNA]</scope>
    <source>
        <strain evidence="2">cv. 10/8</strain>
        <tissue evidence="1">Leaf</tissue>
    </source>
</reference>
<protein>
    <submittedName>
        <fullName evidence="1">Gag-pol polyprotein</fullName>
    </submittedName>
</protein>
<dbReference type="AlphaFoldDB" id="A0A392R371"/>
<feature type="non-terminal residue" evidence="1">
    <location>
        <position position="1"/>
    </location>
</feature>
<name>A0A392R371_9FABA</name>
<evidence type="ECO:0000313" key="2">
    <source>
        <dbReference type="Proteomes" id="UP000265520"/>
    </source>
</evidence>
<dbReference type="EMBL" id="LXQA010183901">
    <property type="protein sequence ID" value="MCI31003.1"/>
    <property type="molecule type" value="Genomic_DNA"/>
</dbReference>
<proteinExistence type="predicted"/>
<keyword evidence="2" id="KW-1185">Reference proteome</keyword>
<comment type="caution">
    <text evidence="1">The sequence shown here is derived from an EMBL/GenBank/DDBJ whole genome shotgun (WGS) entry which is preliminary data.</text>
</comment>